<dbReference type="InterPro" id="IPR056536">
    <property type="entry name" value="TPR_NUP160_C"/>
</dbReference>
<keyword evidence="4" id="KW-1133">Transmembrane helix</keyword>
<evidence type="ECO:0000259" key="8">
    <source>
        <dbReference type="Pfam" id="PF23354"/>
    </source>
</evidence>
<comment type="subcellular location">
    <subcellularLocation>
        <location evidence="1">Nucleus</location>
    </subcellularLocation>
</comment>
<comment type="caution">
    <text evidence="9">The sequence shown here is derived from an EMBL/GenBank/DDBJ whole genome shotgun (WGS) entry which is preliminary data.</text>
</comment>
<keyword evidence="4" id="KW-0812">Transmembrane</keyword>
<proteinExistence type="predicted"/>
<dbReference type="InterPro" id="IPR059141">
    <property type="entry name" value="Beta-prop_Nup120_160"/>
</dbReference>
<dbReference type="PANTHER" id="PTHR21286:SF0">
    <property type="entry name" value="NUCLEAR PORE COMPLEX PROTEIN NUP160"/>
    <property type="match status" value="1"/>
</dbReference>
<feature type="domain" description="NUP160 C-terminal TPR" evidence="7">
    <location>
        <begin position="715"/>
        <end position="972"/>
    </location>
</feature>
<evidence type="ECO:0000313" key="10">
    <source>
        <dbReference type="Proteomes" id="UP000242450"/>
    </source>
</evidence>
<dbReference type="Pfam" id="PF11715">
    <property type="entry name" value="Beta-prop_Nup120_160"/>
    <property type="match status" value="1"/>
</dbReference>
<protein>
    <submittedName>
        <fullName evidence="9">NUP160</fullName>
    </submittedName>
</protein>
<evidence type="ECO:0000259" key="5">
    <source>
        <dbReference type="Pfam" id="PF11715"/>
    </source>
</evidence>
<dbReference type="AlphaFoldDB" id="A0A212DIZ7"/>
<keyword evidence="10" id="KW-1185">Reference proteome</keyword>
<feature type="domain" description="Nucleoporin Nup120/160 beta-propeller" evidence="5">
    <location>
        <begin position="28"/>
        <end position="135"/>
    </location>
</feature>
<evidence type="ECO:0000259" key="6">
    <source>
        <dbReference type="Pfam" id="PF23345"/>
    </source>
</evidence>
<gene>
    <name evidence="9" type="ORF">Celaphus_00009392</name>
</gene>
<feature type="domain" description="NUP160 middle TPR" evidence="8">
    <location>
        <begin position="406"/>
        <end position="670"/>
    </location>
</feature>
<feature type="domain" description="NUP160 helical" evidence="6">
    <location>
        <begin position="157"/>
        <end position="377"/>
    </location>
</feature>
<dbReference type="OrthoDB" id="67716at2759"/>
<dbReference type="EMBL" id="MKHE01000001">
    <property type="protein sequence ID" value="OWK18227.1"/>
    <property type="molecule type" value="Genomic_DNA"/>
</dbReference>
<dbReference type="Pfam" id="PF23345">
    <property type="entry name" value="NUP160_helical"/>
    <property type="match status" value="1"/>
</dbReference>
<name>A0A212DIZ7_CEREH</name>
<reference evidence="9 10" key="1">
    <citation type="journal article" date="2018" name="Mol. Genet. Genomics">
        <title>The red deer Cervus elaphus genome CerEla1.0: sequencing, annotating, genes, and chromosomes.</title>
        <authorList>
            <person name="Bana N.A."/>
            <person name="Nyiri A."/>
            <person name="Nagy J."/>
            <person name="Frank K."/>
            <person name="Nagy T."/>
            <person name="Steger V."/>
            <person name="Schiller M."/>
            <person name="Lakatos P."/>
            <person name="Sugar L."/>
            <person name="Horn P."/>
            <person name="Barta E."/>
            <person name="Orosz L."/>
        </authorList>
    </citation>
    <scope>NUCLEOTIDE SEQUENCE [LARGE SCALE GENOMIC DNA]</scope>
    <source>
        <strain evidence="9">Hungarian</strain>
    </source>
</reference>
<evidence type="ECO:0000256" key="3">
    <source>
        <dbReference type="ARBA" id="ARBA00023242"/>
    </source>
</evidence>
<dbReference type="PANTHER" id="PTHR21286">
    <property type="entry name" value="NUCLEAR PORE COMPLEX PROTEIN NUP160"/>
    <property type="match status" value="1"/>
</dbReference>
<sequence>MSSVYCIVIYCLNVFWSIFHLVFSIMWYSKVSLCVSFQIFCRGAERNLDLSWTELKKEVTLAVESELQGSVTEYEFSQEEFRSLQQEFWCKFYACCLQYQEALSHPLALHLNPHTNMVCLLKKGYLSFLVPSSLVDHLYLLPDENLLTEDETTISDDVDVARDVMCLIKCLRLIGESVTMDMSVMMEMSCYNLQSPEKAAEQILEDLITIDVDNVMEDICSKLQEIRNPIHAIGLLIREMDYETEVEMEKGFNPAQPLNIRMNLSQLYGSSTAGHVVCRSVCKIASTRFLICRDLLILQQLLMRLGDAVILGAGQLFQAQQDLLHRTAPLLLSYYLIKWGSQCLATDVPVDTLESNLQHLSVLELTDSGALTANKFVSHFIELRCPVCIFRLYQSSKESPKPMIRWPSNPGCLFLECLMGNCQYVQLQDYIQLLHPWCQVNVGSCRFMLGRCYLVTGEGQKALECFCQAASEVGKEEFLDRLVRSEDGETVAAPRLQYYDKVLRLLDVVGLPELVIQLATSAITEAGDDWKSQATLRTCIFKHHLDLGHNSQAYEALTQIPDSSRQLDCLRQLVVVLCERSQLQDLVEFPYVNLHNEVVGIIESRARAVDLMTHNYYELLYAFHIYRHNYRKAGTVMFEYGMRLGREVRTIRGLEKQGNCYLAAINCLRLIRPEYAWIVQPASGAVYDRPGASPKRNHDGECTAAPPNRQIEILELEGLEKECSLARTRLTLAQHDPAAVAVAGSSSAEEMVTLLVQAGLFDTAISLCQTFKLPLTPVFEGLAFKCIKLQFGGEAAQAEAWAWLAANQLSSVITTKESSATDEAWRLLSTYLERYKVQNNLYHHCVINKLLSHGVPLPNWLINSYKKVDAAELLRLYLNYDLLEEAVELVSEYVDAVLGKGHQYFGIEFPLSATAPMVWLPYSAIDQLLQALGENTANSHNIALSQKILDKLEDYQQKVDKATRDLLYRRNL</sequence>
<evidence type="ECO:0000313" key="9">
    <source>
        <dbReference type="EMBL" id="OWK18227.1"/>
    </source>
</evidence>
<evidence type="ECO:0000256" key="1">
    <source>
        <dbReference type="ARBA" id="ARBA00004123"/>
    </source>
</evidence>
<keyword evidence="4" id="KW-0472">Membrane</keyword>
<feature type="transmembrane region" description="Helical" evidence="4">
    <location>
        <begin position="7"/>
        <end position="28"/>
    </location>
</feature>
<accession>A0A212DIZ7</accession>
<dbReference type="InterPro" id="IPR056547">
    <property type="entry name" value="NUP160_helical"/>
</dbReference>
<dbReference type="InterPro" id="IPR056535">
    <property type="entry name" value="TPR_NUP160_M"/>
</dbReference>
<dbReference type="GO" id="GO:0005643">
    <property type="term" value="C:nuclear pore"/>
    <property type="evidence" value="ECO:0007669"/>
    <property type="project" value="UniProtKB-ARBA"/>
</dbReference>
<evidence type="ECO:0000256" key="2">
    <source>
        <dbReference type="ARBA" id="ARBA00022448"/>
    </source>
</evidence>
<evidence type="ECO:0000259" key="7">
    <source>
        <dbReference type="Pfam" id="PF23347"/>
    </source>
</evidence>
<keyword evidence="3" id="KW-0539">Nucleus</keyword>
<dbReference type="GO" id="GO:0017056">
    <property type="term" value="F:structural constituent of nuclear pore"/>
    <property type="evidence" value="ECO:0007669"/>
    <property type="project" value="TreeGrafter"/>
</dbReference>
<keyword evidence="2" id="KW-0813">Transport</keyword>
<dbReference type="Pfam" id="PF23354">
    <property type="entry name" value="TPR_NUP160_120_M"/>
    <property type="match status" value="1"/>
</dbReference>
<organism evidence="9 10">
    <name type="scientific">Cervus elaphus hippelaphus</name>
    <name type="common">European red deer</name>
    <dbReference type="NCBI Taxonomy" id="46360"/>
    <lineage>
        <taxon>Eukaryota</taxon>
        <taxon>Metazoa</taxon>
        <taxon>Chordata</taxon>
        <taxon>Craniata</taxon>
        <taxon>Vertebrata</taxon>
        <taxon>Euteleostomi</taxon>
        <taxon>Mammalia</taxon>
        <taxon>Eutheria</taxon>
        <taxon>Laurasiatheria</taxon>
        <taxon>Artiodactyla</taxon>
        <taxon>Ruminantia</taxon>
        <taxon>Pecora</taxon>
        <taxon>Cervidae</taxon>
        <taxon>Cervinae</taxon>
        <taxon>Cervus</taxon>
    </lineage>
</organism>
<dbReference type="Proteomes" id="UP000242450">
    <property type="component" value="Chromosome 1"/>
</dbReference>
<dbReference type="InterPro" id="IPR021717">
    <property type="entry name" value="Nucleoporin_Nup160"/>
</dbReference>
<dbReference type="Pfam" id="PF23347">
    <property type="entry name" value="TPR_Nup160_C"/>
    <property type="match status" value="1"/>
</dbReference>
<evidence type="ECO:0000256" key="4">
    <source>
        <dbReference type="SAM" id="Phobius"/>
    </source>
</evidence>